<name>A0A8S1BNS5_ARCPL</name>
<dbReference type="Proteomes" id="UP000494106">
    <property type="component" value="Unassembled WGS sequence"/>
</dbReference>
<keyword evidence="4" id="KW-1185">Reference proteome</keyword>
<reference evidence="4 5" key="1">
    <citation type="submission" date="2020-04" db="EMBL/GenBank/DDBJ databases">
        <authorList>
            <person name="Wallbank WR R."/>
            <person name="Pardo Diaz C."/>
            <person name="Kozak K."/>
            <person name="Martin S."/>
            <person name="Jiggins C."/>
            <person name="Moest M."/>
            <person name="Warren A I."/>
            <person name="Byers J.R.P. K."/>
            <person name="Montejo-Kovacevich G."/>
            <person name="Yen C E."/>
        </authorList>
    </citation>
    <scope>NUCLEOTIDE SEQUENCE [LARGE SCALE GENOMIC DNA]</scope>
</reference>
<dbReference type="OrthoDB" id="8117782at2759"/>
<evidence type="ECO:0000313" key="4">
    <source>
        <dbReference type="Proteomes" id="UP000494106"/>
    </source>
</evidence>
<dbReference type="EMBL" id="CADEBD010001048">
    <property type="protein sequence ID" value="CAB3262043.1"/>
    <property type="molecule type" value="Genomic_DNA"/>
</dbReference>
<evidence type="ECO:0000313" key="3">
    <source>
        <dbReference type="EMBL" id="CAB3262043.1"/>
    </source>
</evidence>
<dbReference type="EMBL" id="CADEBC010000511">
    <property type="protein sequence ID" value="CAB3241931.1"/>
    <property type="molecule type" value="Genomic_DNA"/>
</dbReference>
<keyword evidence="1" id="KW-0472">Membrane</keyword>
<feature type="transmembrane region" description="Helical" evidence="1">
    <location>
        <begin position="117"/>
        <end position="139"/>
    </location>
</feature>
<evidence type="ECO:0000313" key="5">
    <source>
        <dbReference type="Proteomes" id="UP000494256"/>
    </source>
</evidence>
<gene>
    <name evidence="3" type="ORF">APLA_LOCUS17515</name>
    <name evidence="2" type="ORF">APLA_LOCUS8904</name>
</gene>
<sequence length="162" mass="18065">MAEPDISIKIPIGGDGEGMGFGAAISEKLASTISNMDVVSTLQKMISTIPEDEESEDIRNRLKNAIEQFQLMSDEEKAEFTLKVKEGLMSKLQAKLEESGALNQLEDAIRGAVMSKLYMIAAGFILLVILLVFFGYKLYKSIKDKEKKKEEKKKAKQSKKKK</sequence>
<dbReference type="Proteomes" id="UP000494256">
    <property type="component" value="Unassembled WGS sequence"/>
</dbReference>
<keyword evidence="1" id="KW-0812">Transmembrane</keyword>
<accession>A0A8S1BNS5</accession>
<proteinExistence type="predicted"/>
<evidence type="ECO:0000256" key="1">
    <source>
        <dbReference type="SAM" id="Phobius"/>
    </source>
</evidence>
<evidence type="ECO:0000313" key="2">
    <source>
        <dbReference type="EMBL" id="CAB3241931.1"/>
    </source>
</evidence>
<comment type="caution">
    <text evidence="3">The sequence shown here is derived from an EMBL/GenBank/DDBJ whole genome shotgun (WGS) entry which is preliminary data.</text>
</comment>
<dbReference type="AlphaFoldDB" id="A0A8S1BNS5"/>
<organism evidence="3 5">
    <name type="scientific">Arctia plantaginis</name>
    <name type="common">Wood tiger moth</name>
    <name type="synonym">Phalaena plantaginis</name>
    <dbReference type="NCBI Taxonomy" id="874455"/>
    <lineage>
        <taxon>Eukaryota</taxon>
        <taxon>Metazoa</taxon>
        <taxon>Ecdysozoa</taxon>
        <taxon>Arthropoda</taxon>
        <taxon>Hexapoda</taxon>
        <taxon>Insecta</taxon>
        <taxon>Pterygota</taxon>
        <taxon>Neoptera</taxon>
        <taxon>Endopterygota</taxon>
        <taxon>Lepidoptera</taxon>
        <taxon>Glossata</taxon>
        <taxon>Ditrysia</taxon>
        <taxon>Noctuoidea</taxon>
        <taxon>Erebidae</taxon>
        <taxon>Arctiinae</taxon>
        <taxon>Arctia</taxon>
    </lineage>
</organism>
<keyword evidence="1" id="KW-1133">Transmembrane helix</keyword>
<protein>
    <submittedName>
        <fullName evidence="3">Uncharacterized protein</fullName>
    </submittedName>
</protein>